<keyword evidence="2" id="KW-1185">Reference proteome</keyword>
<dbReference type="Proteomes" id="UP000631694">
    <property type="component" value="Unassembled WGS sequence"/>
</dbReference>
<dbReference type="InterPro" id="IPR009367">
    <property type="entry name" value="Elm1-like"/>
</dbReference>
<dbReference type="RefSeq" id="WP_197309453.1">
    <property type="nucleotide sequence ID" value="NZ_JADZLT010000036.1"/>
</dbReference>
<sequence>MRLLVLEDKKPGHAHQARGIARAIARLTAVETTQIEARPGRLGHHRLLAFAANRRGGKAATWLRRLYGIDVAVLGRPDAVVGSGRPTIAAGLFLSRHFGVPFVYAGRIKGYHLDDRCLQLVASPRHGFDPGCAYAPVPGLIDPAALPTPRRLDDPAALNGALATLFVGGDGPAHLFFEKDWAALGALLREARERLGLRWQASTSRRTPAIAADRLAALAAEGVIERFVDYRSAGAGSADDLFGADVLVVTEDSLSMLAEAVAARRPVVALRPAMTRDNFANEVVAAMAGRGELAVVPLGAVTPERLGAAILSCRPFEEDPRDRIAAAVAPILGLDQPKRTSSTS</sequence>
<dbReference type="AlphaFoldDB" id="A0A931HYC2"/>
<dbReference type="EMBL" id="JADZLT010000036">
    <property type="protein sequence ID" value="MBH0236355.1"/>
    <property type="molecule type" value="Genomic_DNA"/>
</dbReference>
<accession>A0A931HYC2</accession>
<proteinExistence type="predicted"/>
<gene>
    <name evidence="1" type="ORF">I5731_00840</name>
</gene>
<evidence type="ECO:0000313" key="1">
    <source>
        <dbReference type="EMBL" id="MBH0236355.1"/>
    </source>
</evidence>
<dbReference type="Pfam" id="PF06258">
    <property type="entry name" value="Mito_fiss_Elm1"/>
    <property type="match status" value="1"/>
</dbReference>
<evidence type="ECO:0000313" key="2">
    <source>
        <dbReference type="Proteomes" id="UP000631694"/>
    </source>
</evidence>
<comment type="caution">
    <text evidence="1">The sequence shown here is derived from an EMBL/GenBank/DDBJ whole genome shotgun (WGS) entry which is preliminary data.</text>
</comment>
<organism evidence="1 2">
    <name type="scientific">Methylobrevis albus</name>
    <dbReference type="NCBI Taxonomy" id="2793297"/>
    <lineage>
        <taxon>Bacteria</taxon>
        <taxon>Pseudomonadati</taxon>
        <taxon>Pseudomonadota</taxon>
        <taxon>Alphaproteobacteria</taxon>
        <taxon>Hyphomicrobiales</taxon>
        <taxon>Pleomorphomonadaceae</taxon>
        <taxon>Methylobrevis</taxon>
    </lineage>
</organism>
<dbReference type="SUPFAM" id="SSF53756">
    <property type="entry name" value="UDP-Glycosyltransferase/glycogen phosphorylase"/>
    <property type="match status" value="1"/>
</dbReference>
<reference evidence="1" key="1">
    <citation type="submission" date="2020-12" db="EMBL/GenBank/DDBJ databases">
        <title>Methylobrevis albus sp. nov., isolated from fresh water lack sediment.</title>
        <authorList>
            <person name="Zou Q."/>
        </authorList>
    </citation>
    <scope>NUCLEOTIDE SEQUENCE</scope>
    <source>
        <strain evidence="1">L22</strain>
    </source>
</reference>
<protein>
    <submittedName>
        <fullName evidence="1">Mitochondrial fission ELM1 family protein</fullName>
    </submittedName>
</protein>
<name>A0A931HYC2_9HYPH</name>